<evidence type="ECO:0000313" key="3">
    <source>
        <dbReference type="Proteomes" id="UP001596380"/>
    </source>
</evidence>
<reference evidence="3" key="1">
    <citation type="journal article" date="2019" name="Int. J. Syst. Evol. Microbiol.">
        <title>The Global Catalogue of Microorganisms (GCM) 10K type strain sequencing project: providing services to taxonomists for standard genome sequencing and annotation.</title>
        <authorList>
            <consortium name="The Broad Institute Genomics Platform"/>
            <consortium name="The Broad Institute Genome Sequencing Center for Infectious Disease"/>
            <person name="Wu L."/>
            <person name="Ma J."/>
        </authorList>
    </citation>
    <scope>NUCLEOTIDE SEQUENCE [LARGE SCALE GENOMIC DNA]</scope>
    <source>
        <strain evidence="3">JCM 3369</strain>
    </source>
</reference>
<evidence type="ECO:0000313" key="2">
    <source>
        <dbReference type="EMBL" id="MFC6880107.1"/>
    </source>
</evidence>
<organism evidence="2 3">
    <name type="scientific">Actinomadura yumaensis</name>
    <dbReference type="NCBI Taxonomy" id="111807"/>
    <lineage>
        <taxon>Bacteria</taxon>
        <taxon>Bacillati</taxon>
        <taxon>Actinomycetota</taxon>
        <taxon>Actinomycetes</taxon>
        <taxon>Streptosporangiales</taxon>
        <taxon>Thermomonosporaceae</taxon>
        <taxon>Actinomadura</taxon>
    </lineage>
</organism>
<proteinExistence type="predicted"/>
<accession>A0ABW2CF94</accession>
<keyword evidence="1" id="KW-0732">Signal</keyword>
<gene>
    <name evidence="2" type="ORF">ACFQKB_10055</name>
</gene>
<feature type="chain" id="PRO_5047147258" evidence="1">
    <location>
        <begin position="26"/>
        <end position="110"/>
    </location>
</feature>
<keyword evidence="3" id="KW-1185">Reference proteome</keyword>
<feature type="signal peptide" evidence="1">
    <location>
        <begin position="1"/>
        <end position="25"/>
    </location>
</feature>
<dbReference type="Proteomes" id="UP001596380">
    <property type="component" value="Unassembled WGS sequence"/>
</dbReference>
<comment type="caution">
    <text evidence="2">The sequence shown here is derived from an EMBL/GenBank/DDBJ whole genome shotgun (WGS) entry which is preliminary data.</text>
</comment>
<dbReference type="EMBL" id="JBHSXS010000004">
    <property type="protein sequence ID" value="MFC6880107.1"/>
    <property type="molecule type" value="Genomic_DNA"/>
</dbReference>
<evidence type="ECO:0000256" key="1">
    <source>
        <dbReference type="SAM" id="SignalP"/>
    </source>
</evidence>
<dbReference type="RefSeq" id="WP_378045055.1">
    <property type="nucleotide sequence ID" value="NZ_JBHSXE010000001.1"/>
</dbReference>
<name>A0ABW2CF94_9ACTN</name>
<protein>
    <submittedName>
        <fullName evidence="2">Uncharacterized protein</fullName>
    </submittedName>
</protein>
<sequence length="110" mass="11210">MTIRARRAARIAAASALAFGGLLSAAPGCTTNTCVNGSCTVTFKDGARSATVGGLDDAKVELVGVDGDRVRVVVAGNAAVVTRDVPQPVGRFQVKATEVSPKKVVLKISK</sequence>